<accession>A0ABW3TM55</accession>
<dbReference type="SMART" id="SM00560">
    <property type="entry name" value="LamGL"/>
    <property type="match status" value="1"/>
</dbReference>
<feature type="region of interest" description="Disordered" evidence="3">
    <location>
        <begin position="933"/>
        <end position="981"/>
    </location>
</feature>
<dbReference type="InterPro" id="IPR006311">
    <property type="entry name" value="TAT_signal"/>
</dbReference>
<evidence type="ECO:0000259" key="6">
    <source>
        <dbReference type="SMART" id="SM00560"/>
    </source>
</evidence>
<evidence type="ECO:0000256" key="5">
    <source>
        <dbReference type="SAM" id="SignalP"/>
    </source>
</evidence>
<name>A0ABW3TM55_9MICO</name>
<feature type="transmembrane region" description="Helical" evidence="4">
    <location>
        <begin position="990"/>
        <end position="1009"/>
    </location>
</feature>
<feature type="domain" description="LamG-like jellyroll fold" evidence="6">
    <location>
        <begin position="629"/>
        <end position="767"/>
    </location>
</feature>
<comment type="caution">
    <text evidence="7">The sequence shown here is derived from an EMBL/GenBank/DDBJ whole genome shotgun (WGS) entry which is preliminary data.</text>
</comment>
<evidence type="ECO:0000256" key="4">
    <source>
        <dbReference type="SAM" id="Phobius"/>
    </source>
</evidence>
<keyword evidence="4" id="KW-0472">Membrane</keyword>
<keyword evidence="8" id="KW-1185">Reference proteome</keyword>
<dbReference type="Pfam" id="PF00149">
    <property type="entry name" value="Metallophos"/>
    <property type="match status" value="1"/>
</dbReference>
<dbReference type="RefSeq" id="WP_343957599.1">
    <property type="nucleotide sequence ID" value="NZ_BAAAKZ010000002.1"/>
</dbReference>
<evidence type="ECO:0000256" key="3">
    <source>
        <dbReference type="SAM" id="MobiDB-lite"/>
    </source>
</evidence>
<evidence type="ECO:0000313" key="7">
    <source>
        <dbReference type="EMBL" id="MFD1201766.1"/>
    </source>
</evidence>
<proteinExistence type="predicted"/>
<dbReference type="InterPro" id="IPR013320">
    <property type="entry name" value="ConA-like_dom_sf"/>
</dbReference>
<evidence type="ECO:0000256" key="1">
    <source>
        <dbReference type="ARBA" id="ARBA00022729"/>
    </source>
</evidence>
<gene>
    <name evidence="7" type="ORF">ACFQ3U_07665</name>
</gene>
<keyword evidence="2" id="KW-1015">Disulfide bond</keyword>
<dbReference type="SUPFAM" id="SSF56300">
    <property type="entry name" value="Metallo-dependent phosphatases"/>
    <property type="match status" value="1"/>
</dbReference>
<feature type="signal peptide" evidence="5">
    <location>
        <begin position="1"/>
        <end position="43"/>
    </location>
</feature>
<keyword evidence="4" id="KW-1133">Transmembrane helix</keyword>
<dbReference type="PROSITE" id="PS51318">
    <property type="entry name" value="TAT"/>
    <property type="match status" value="1"/>
</dbReference>
<dbReference type="InterPro" id="IPR029052">
    <property type="entry name" value="Metallo-depent_PP-like"/>
</dbReference>
<dbReference type="SUPFAM" id="SSF49899">
    <property type="entry name" value="Concanavalin A-like lectins/glucanases"/>
    <property type="match status" value="1"/>
</dbReference>
<feature type="chain" id="PRO_5045575794" evidence="5">
    <location>
        <begin position="44"/>
        <end position="1016"/>
    </location>
</feature>
<dbReference type="Gene3D" id="3.60.21.10">
    <property type="match status" value="1"/>
</dbReference>
<dbReference type="InterPro" id="IPR006558">
    <property type="entry name" value="LamG-like"/>
</dbReference>
<keyword evidence="1 5" id="KW-0732">Signal</keyword>
<dbReference type="Gene3D" id="2.60.40.10">
    <property type="entry name" value="Immunoglobulins"/>
    <property type="match status" value="1"/>
</dbReference>
<organism evidence="7 8">
    <name type="scientific">Leucobacter albus</name>
    <dbReference type="NCBI Taxonomy" id="272210"/>
    <lineage>
        <taxon>Bacteria</taxon>
        <taxon>Bacillati</taxon>
        <taxon>Actinomycetota</taxon>
        <taxon>Actinomycetes</taxon>
        <taxon>Micrococcales</taxon>
        <taxon>Microbacteriaceae</taxon>
        <taxon>Leucobacter</taxon>
    </lineage>
</organism>
<dbReference type="Pfam" id="PF13385">
    <property type="entry name" value="Laminin_G_3"/>
    <property type="match status" value="1"/>
</dbReference>
<reference evidence="8" key="1">
    <citation type="journal article" date="2019" name="Int. J. Syst. Evol. Microbiol.">
        <title>The Global Catalogue of Microorganisms (GCM) 10K type strain sequencing project: providing services to taxonomists for standard genome sequencing and annotation.</title>
        <authorList>
            <consortium name="The Broad Institute Genomics Platform"/>
            <consortium name="The Broad Institute Genome Sequencing Center for Infectious Disease"/>
            <person name="Wu L."/>
            <person name="Ma J."/>
        </authorList>
    </citation>
    <scope>NUCLEOTIDE SEQUENCE [LARGE SCALE GENOMIC DNA]</scope>
    <source>
        <strain evidence="8">CCUG 50213</strain>
    </source>
</reference>
<protein>
    <submittedName>
        <fullName evidence="7">LamG domain-containing protein</fullName>
    </submittedName>
</protein>
<sequence>MNPTSTPTAPACLARGPRRALLGSAIAAITAAALLAPAIPAQAAPHGERTGTPQAAAAPAEAMTQARIDAANDAYNGAAATLEFITMSDTELGGTATAEKTSEQIAYEGIKPHFEKLAGWASQKGFDPQAIVNNGDVVGANDPEYAAHLKGDSEKVAGWYRAVERVMRESFPEAQVLMTQGNHDIADLMGKTLDEARAERAGANAPDWFYPSAESDYVGNFHTTIEGIDFIGLDYNGKHTFGYTGQRTGYQEYLTKTLADIAAKPDYDPKKPIFVSIHSGYSGTTLGGPFHGDYDMAGPDLQRILAQYPQAVLGSAHTHFSSNPETSIYQKDFTVYENASMNYIYQDVPGDFIGGGYFEGNQGDAAKGVPQKSANFVTVLEDGSTVIRRFDVTHQRWLGMPWVVDTTKGKAGFTYTSDKRSKIAPWWDGAAVTARDVTETSATIGFEQANDDELVNYYEVQISDQAGNPVAFTANQVPDFGANKPKAFTGNFKAYSRFYMTPSTMGFDIGGLDAAKTYAVQVFAYDDFQNKSEALAGTFRTAGTLVFPDYPEAGAEVPGGEFLSLAFEGDLSDSGSAAATSPKPAPVGAVSYVATDRTGAAGQAVRIGNGAGSYVDLGSRPEFDLGTDKDLTMSFWAKVTGVGGYGAIISNKNWSNYYRSGVNLAPQGGDTGKLEFTVGDDKNGVYATGDVTNYKNSWHHMAVTVDRERNMASTYMDGELVKETSIASIGSLTSGLNMLVGVDGGKSYGVGLDMDDLKMWDSALTADEIAALHGADDAGAEIDALARAVEYASELLAANEVEAANGRVFDNALTGALAAAIEQGRATLGAAAPVEAELRAGYDALRAGVTAVEEQAVRFSYAARATNGAVTPAEGVAELGGELRLALAPAAGYTAVDAVVSAVGAESFAIEGDELVLRNVAGRVSVEVEFAKVADGGPGDGGPGDGGPGTGGPGDGGSGSVSGGGSVAPGAGGDTRETIAATGGSAPTTWVVTALASALAVAAGIALAMRARMRRQ</sequence>
<evidence type="ECO:0000256" key="2">
    <source>
        <dbReference type="ARBA" id="ARBA00023157"/>
    </source>
</evidence>
<dbReference type="Gene3D" id="2.60.120.200">
    <property type="match status" value="1"/>
</dbReference>
<dbReference type="InterPro" id="IPR004843">
    <property type="entry name" value="Calcineurin-like_PHP"/>
</dbReference>
<keyword evidence="4" id="KW-0812">Transmembrane</keyword>
<dbReference type="EMBL" id="JBHTLY010000002">
    <property type="protein sequence ID" value="MFD1201766.1"/>
    <property type="molecule type" value="Genomic_DNA"/>
</dbReference>
<feature type="compositionally biased region" description="Gly residues" evidence="3">
    <location>
        <begin position="936"/>
        <end position="973"/>
    </location>
</feature>
<evidence type="ECO:0000313" key="8">
    <source>
        <dbReference type="Proteomes" id="UP001597181"/>
    </source>
</evidence>
<dbReference type="Proteomes" id="UP001597181">
    <property type="component" value="Unassembled WGS sequence"/>
</dbReference>
<dbReference type="InterPro" id="IPR013783">
    <property type="entry name" value="Ig-like_fold"/>
</dbReference>